<dbReference type="PRINTS" id="PR00046">
    <property type="entry name" value="SIGMA70FCT"/>
</dbReference>
<evidence type="ECO:0000256" key="3">
    <source>
        <dbReference type="ARBA" id="ARBA00023125"/>
    </source>
</evidence>
<dbReference type="GO" id="GO:0003677">
    <property type="term" value="F:DNA binding"/>
    <property type="evidence" value="ECO:0007669"/>
    <property type="project" value="UniProtKB-KW"/>
</dbReference>
<dbReference type="CDD" id="cd06171">
    <property type="entry name" value="Sigma70_r4"/>
    <property type="match status" value="1"/>
</dbReference>
<evidence type="ECO:0000259" key="6">
    <source>
        <dbReference type="Pfam" id="PF04542"/>
    </source>
</evidence>
<evidence type="ECO:0000313" key="9">
    <source>
        <dbReference type="Proteomes" id="UP000516173"/>
    </source>
</evidence>
<dbReference type="SUPFAM" id="SSF88659">
    <property type="entry name" value="Sigma3 and sigma4 domains of RNA polymerase sigma factors"/>
    <property type="match status" value="2"/>
</dbReference>
<dbReference type="Proteomes" id="UP000516173">
    <property type="component" value="Chromosome"/>
</dbReference>
<dbReference type="Gene3D" id="1.20.120.1810">
    <property type="match status" value="1"/>
</dbReference>
<keyword evidence="1" id="KW-0805">Transcription regulation</keyword>
<dbReference type="Pfam" id="PF04542">
    <property type="entry name" value="Sigma70_r2"/>
    <property type="match status" value="1"/>
</dbReference>
<sequence length="268" mass="30009">MTIDISVPARRRRGADAYDGIDSALHELAALAPDAERRTVLRDDIVRRCLPLADHIARRYSGRGESYDDLYQVASVGLVLAVDRFDPARGQSFLAFAVPTMMGEVRRHFRDHTWALRVPRRIKEIQQRTGPAIEALSQRLGRAPRAVELAIELGVDLNETVQALLATNAYRTDSLQHPGDGSDDSAVPVVETIGADDPKYLLTEQALTAGPLLDDLPDERKRLLYLRFFRGQTQSEIARQFGVSQMQISRLLTQTLSGLHRQVYDQPQ</sequence>
<evidence type="ECO:0000259" key="7">
    <source>
        <dbReference type="Pfam" id="PF04545"/>
    </source>
</evidence>
<dbReference type="NCBIfam" id="TIGR02980">
    <property type="entry name" value="SigBFG"/>
    <property type="match status" value="1"/>
</dbReference>
<dbReference type="AlphaFoldDB" id="A0A7G1KQF2"/>
<gene>
    <name evidence="8" type="primary">sigF</name>
    <name evidence="8" type="ORF">NWFMUON74_38710</name>
</gene>
<protein>
    <submittedName>
        <fullName evidence="8">RNA polymerase sigma factor SigF</fullName>
    </submittedName>
</protein>
<feature type="domain" description="RNA polymerase sigma-70 region 4" evidence="7">
    <location>
        <begin position="212"/>
        <end position="257"/>
    </location>
</feature>
<dbReference type="PANTHER" id="PTHR30385">
    <property type="entry name" value="SIGMA FACTOR F FLAGELLAR"/>
    <property type="match status" value="1"/>
</dbReference>
<dbReference type="InterPro" id="IPR007627">
    <property type="entry name" value="RNA_pol_sigma70_r2"/>
</dbReference>
<dbReference type="PANTHER" id="PTHR30385:SF4">
    <property type="entry name" value="RNA POLYMERASE SIGMA-E FACTOR"/>
    <property type="match status" value="1"/>
</dbReference>
<name>A0A7G1KQF2_9NOCA</name>
<dbReference type="Pfam" id="PF04545">
    <property type="entry name" value="Sigma70_r4"/>
    <property type="match status" value="1"/>
</dbReference>
<dbReference type="InterPro" id="IPR013325">
    <property type="entry name" value="RNA_pol_sigma_r2"/>
</dbReference>
<feature type="domain" description="RNA polymerase sigma-70 region 3" evidence="5">
    <location>
        <begin position="132"/>
        <end position="180"/>
    </location>
</feature>
<evidence type="ECO:0000256" key="4">
    <source>
        <dbReference type="ARBA" id="ARBA00023163"/>
    </source>
</evidence>
<proteinExistence type="predicted"/>
<feature type="domain" description="RNA polymerase sigma-70 region 2" evidence="6">
    <location>
        <begin position="45"/>
        <end position="114"/>
    </location>
</feature>
<dbReference type="KEGG" id="nwl:NWFMUON74_38710"/>
<dbReference type="GO" id="GO:0016987">
    <property type="term" value="F:sigma factor activity"/>
    <property type="evidence" value="ECO:0007669"/>
    <property type="project" value="UniProtKB-KW"/>
</dbReference>
<keyword evidence="9" id="KW-1185">Reference proteome</keyword>
<dbReference type="NCBIfam" id="TIGR02937">
    <property type="entry name" value="sigma70-ECF"/>
    <property type="match status" value="1"/>
</dbReference>
<dbReference type="Gene3D" id="1.20.140.160">
    <property type="match status" value="1"/>
</dbReference>
<dbReference type="RefSeq" id="WP_232110439.1">
    <property type="nucleotide sequence ID" value="NZ_AP023396.1"/>
</dbReference>
<dbReference type="InterPro" id="IPR014284">
    <property type="entry name" value="RNA_pol_sigma-70_dom"/>
</dbReference>
<evidence type="ECO:0000313" key="8">
    <source>
        <dbReference type="EMBL" id="BCK56099.1"/>
    </source>
</evidence>
<evidence type="ECO:0000256" key="2">
    <source>
        <dbReference type="ARBA" id="ARBA00023082"/>
    </source>
</evidence>
<evidence type="ECO:0000256" key="1">
    <source>
        <dbReference type="ARBA" id="ARBA00023015"/>
    </source>
</evidence>
<keyword evidence="2" id="KW-0731">Sigma factor</keyword>
<dbReference type="SUPFAM" id="SSF88946">
    <property type="entry name" value="Sigma2 domain of RNA polymerase sigma factors"/>
    <property type="match status" value="1"/>
</dbReference>
<accession>A0A7G1KQF2</accession>
<dbReference type="InterPro" id="IPR013324">
    <property type="entry name" value="RNA_pol_sigma_r3/r4-like"/>
</dbReference>
<keyword evidence="4" id="KW-0804">Transcription</keyword>
<dbReference type="InterPro" id="IPR007630">
    <property type="entry name" value="RNA_pol_sigma70_r4"/>
</dbReference>
<dbReference type="InterPro" id="IPR000943">
    <property type="entry name" value="RNA_pol_sigma70"/>
</dbReference>
<dbReference type="InterPro" id="IPR014322">
    <property type="entry name" value="RNA_pol_sigma-B/F/G"/>
</dbReference>
<dbReference type="GeneID" id="80348379"/>
<evidence type="ECO:0000259" key="5">
    <source>
        <dbReference type="Pfam" id="PF04539"/>
    </source>
</evidence>
<dbReference type="EMBL" id="AP023396">
    <property type="protein sequence ID" value="BCK56099.1"/>
    <property type="molecule type" value="Genomic_DNA"/>
</dbReference>
<organism evidence="8 9">
    <name type="scientific">Nocardia wallacei</name>
    <dbReference type="NCBI Taxonomy" id="480035"/>
    <lineage>
        <taxon>Bacteria</taxon>
        <taxon>Bacillati</taxon>
        <taxon>Actinomycetota</taxon>
        <taxon>Actinomycetes</taxon>
        <taxon>Mycobacteriales</taxon>
        <taxon>Nocardiaceae</taxon>
        <taxon>Nocardia</taxon>
    </lineage>
</organism>
<reference evidence="8 9" key="1">
    <citation type="submission" date="2020-08" db="EMBL/GenBank/DDBJ databases">
        <title>Genome Sequencing of Nocardia wallacei strain FMUON74 and assembly.</title>
        <authorList>
            <person name="Toyokawa M."/>
            <person name="Uesaka K."/>
        </authorList>
    </citation>
    <scope>NUCLEOTIDE SEQUENCE [LARGE SCALE GENOMIC DNA]</scope>
    <source>
        <strain evidence="8 9">FMUON74</strain>
    </source>
</reference>
<dbReference type="InterPro" id="IPR007624">
    <property type="entry name" value="RNA_pol_sigma70_r3"/>
</dbReference>
<dbReference type="Pfam" id="PF04539">
    <property type="entry name" value="Sigma70_r3"/>
    <property type="match status" value="1"/>
</dbReference>
<dbReference type="GO" id="GO:0006352">
    <property type="term" value="P:DNA-templated transcription initiation"/>
    <property type="evidence" value="ECO:0007669"/>
    <property type="project" value="InterPro"/>
</dbReference>
<keyword evidence="3" id="KW-0238">DNA-binding</keyword>